<dbReference type="GO" id="GO:0005737">
    <property type="term" value="C:cytoplasm"/>
    <property type="evidence" value="ECO:0007669"/>
    <property type="project" value="UniProtKB-ARBA"/>
</dbReference>
<dbReference type="PANTHER" id="PTHR43191">
    <property type="entry name" value="RRNA METHYLTRANSFERASE 3"/>
    <property type="match status" value="1"/>
</dbReference>
<evidence type="ECO:0000256" key="1">
    <source>
        <dbReference type="ARBA" id="ARBA00007228"/>
    </source>
</evidence>
<dbReference type="SMART" id="SM00967">
    <property type="entry name" value="SpoU_sub_bind"/>
    <property type="match status" value="1"/>
</dbReference>
<dbReference type="CDD" id="cd18095">
    <property type="entry name" value="SpoU-like_rRNA-MTase"/>
    <property type="match status" value="1"/>
</dbReference>
<dbReference type="InterPro" id="IPR029064">
    <property type="entry name" value="Ribosomal_eL30-like_sf"/>
</dbReference>
<dbReference type="InterPro" id="IPR013123">
    <property type="entry name" value="SpoU_subst-bd"/>
</dbReference>
<evidence type="ECO:0000313" key="6">
    <source>
        <dbReference type="Proteomes" id="UP000187367"/>
    </source>
</evidence>
<evidence type="ECO:0000259" key="4">
    <source>
        <dbReference type="SMART" id="SM00967"/>
    </source>
</evidence>
<comment type="similarity">
    <text evidence="1">Belongs to the class IV-like SAM-binding methyltransferase superfamily. RNA methyltransferase TrmH family.</text>
</comment>
<dbReference type="GO" id="GO:0032259">
    <property type="term" value="P:methylation"/>
    <property type="evidence" value="ECO:0007669"/>
    <property type="project" value="UniProtKB-KW"/>
</dbReference>
<keyword evidence="3" id="KW-0808">Transferase</keyword>
<feature type="domain" description="RNA 2-O ribose methyltransferase substrate binding" evidence="4">
    <location>
        <begin position="31"/>
        <end position="99"/>
    </location>
</feature>
<dbReference type="Pfam" id="PF22435">
    <property type="entry name" value="MRM3-like_sub_bind"/>
    <property type="match status" value="1"/>
</dbReference>
<evidence type="ECO:0000256" key="3">
    <source>
        <dbReference type="ARBA" id="ARBA00022679"/>
    </source>
</evidence>
<dbReference type="InterPro" id="IPR001537">
    <property type="entry name" value="SpoU_MeTrfase"/>
</dbReference>
<dbReference type="OrthoDB" id="9794400at2"/>
<sequence length="248" mass="26849">MKRIESAKNQKVKDWKKLHTKKERTKTNTFLIEGEHLVEEALKTPGAVKEIMVTDEADLPAGLDVSVSCYILSADAYSAITETETPQTVAAVCQMPESSHFRYEKLLLADAVQDPGNLGTIIRTADAAGIDAVVIGHGTVDPYNAKTLRSAQGSHFHIPIIKAELSALIEELKEKNVPVYGTALQNAVPFREADPSQAFALLIGNEGSGVDPDLLERTDLNLYVPIYGKAESLNVAAAAAVLIYHLRG</sequence>
<accession>A0A1R1QJG5</accession>
<dbReference type="InterPro" id="IPR051259">
    <property type="entry name" value="rRNA_Methyltransferase"/>
</dbReference>
<dbReference type="InterPro" id="IPR029026">
    <property type="entry name" value="tRNA_m1G_MTases_N"/>
</dbReference>
<dbReference type="EMBL" id="MTJL01000024">
    <property type="protein sequence ID" value="OMI04802.1"/>
    <property type="molecule type" value="Genomic_DNA"/>
</dbReference>
<dbReference type="PANTHER" id="PTHR43191:SF2">
    <property type="entry name" value="RRNA METHYLTRANSFERASE 3, MITOCHONDRIAL"/>
    <property type="match status" value="1"/>
</dbReference>
<dbReference type="RefSeq" id="WP_076763141.1">
    <property type="nucleotide sequence ID" value="NZ_JARMMH010000001.1"/>
</dbReference>
<reference evidence="5 6" key="1">
    <citation type="submission" date="2017-01" db="EMBL/GenBank/DDBJ databases">
        <title>Bacillus phylogenomics.</title>
        <authorList>
            <person name="Dunlap C."/>
        </authorList>
    </citation>
    <scope>NUCLEOTIDE SEQUENCE [LARGE SCALE GENOMIC DNA]</scope>
    <source>
        <strain evidence="5 6">NRRL B-41282</strain>
    </source>
</reference>
<evidence type="ECO:0000313" key="5">
    <source>
        <dbReference type="EMBL" id="OMI04802.1"/>
    </source>
</evidence>
<dbReference type="Proteomes" id="UP000187367">
    <property type="component" value="Unassembled WGS sequence"/>
</dbReference>
<evidence type="ECO:0000256" key="2">
    <source>
        <dbReference type="ARBA" id="ARBA00022603"/>
    </source>
</evidence>
<keyword evidence="6" id="KW-1185">Reference proteome</keyword>
<dbReference type="GO" id="GO:0006396">
    <property type="term" value="P:RNA processing"/>
    <property type="evidence" value="ECO:0007669"/>
    <property type="project" value="InterPro"/>
</dbReference>
<dbReference type="Gene3D" id="3.40.1280.10">
    <property type="match status" value="1"/>
</dbReference>
<dbReference type="InterPro" id="IPR029028">
    <property type="entry name" value="Alpha/beta_knot_MTases"/>
</dbReference>
<protein>
    <submittedName>
        <fullName evidence="5">RNA methyltransferase</fullName>
    </submittedName>
</protein>
<dbReference type="GO" id="GO:0008173">
    <property type="term" value="F:RNA methyltransferase activity"/>
    <property type="evidence" value="ECO:0007669"/>
    <property type="project" value="InterPro"/>
</dbReference>
<dbReference type="Gene3D" id="3.30.1330.30">
    <property type="match status" value="1"/>
</dbReference>
<dbReference type="AlphaFoldDB" id="A0A1R1RK37"/>
<dbReference type="GO" id="GO:0003723">
    <property type="term" value="F:RNA binding"/>
    <property type="evidence" value="ECO:0007669"/>
    <property type="project" value="InterPro"/>
</dbReference>
<dbReference type="Pfam" id="PF00588">
    <property type="entry name" value="SpoU_methylase"/>
    <property type="match status" value="1"/>
</dbReference>
<name>A0A1R1RK37_9BACI</name>
<dbReference type="SUPFAM" id="SSF55315">
    <property type="entry name" value="L30e-like"/>
    <property type="match status" value="1"/>
</dbReference>
<gene>
    <name evidence="5" type="ORF">BW143_13145</name>
</gene>
<dbReference type="SUPFAM" id="SSF75217">
    <property type="entry name" value="alpha/beta knot"/>
    <property type="match status" value="1"/>
</dbReference>
<comment type="caution">
    <text evidence="5">The sequence shown here is derived from an EMBL/GenBank/DDBJ whole genome shotgun (WGS) entry which is preliminary data.</text>
</comment>
<keyword evidence="2 5" id="KW-0489">Methyltransferase</keyword>
<proteinExistence type="inferred from homology"/>
<dbReference type="InterPro" id="IPR053888">
    <property type="entry name" value="MRM3-like_sub_bind"/>
</dbReference>
<accession>A0A1R1RK37</accession>
<organism evidence="5 6">
    <name type="scientific">Bacillus swezeyi</name>
    <dbReference type="NCBI Taxonomy" id="1925020"/>
    <lineage>
        <taxon>Bacteria</taxon>
        <taxon>Bacillati</taxon>
        <taxon>Bacillota</taxon>
        <taxon>Bacilli</taxon>
        <taxon>Bacillales</taxon>
        <taxon>Bacillaceae</taxon>
        <taxon>Bacillus</taxon>
    </lineage>
</organism>